<protein>
    <submittedName>
        <fullName evidence="9">Hyaluronate lyase</fullName>
    </submittedName>
</protein>
<dbReference type="RefSeq" id="WP_019225634.1">
    <property type="nucleotide sequence ID" value="NZ_CP007033.1"/>
</dbReference>
<keyword evidence="10" id="KW-1185">Reference proteome</keyword>
<organism evidence="9 10">
    <name type="scientific">Dehalobacter restrictus (strain DSM 9455 / PER-K23)</name>
    <dbReference type="NCBI Taxonomy" id="871738"/>
    <lineage>
        <taxon>Bacteria</taxon>
        <taxon>Bacillati</taxon>
        <taxon>Bacillota</taxon>
        <taxon>Clostridia</taxon>
        <taxon>Eubacteriales</taxon>
        <taxon>Desulfitobacteriaceae</taxon>
        <taxon>Dehalobacter</taxon>
    </lineage>
</organism>
<gene>
    <name evidence="9" type="ORF">DEHRE_05365</name>
</gene>
<comment type="subunit">
    <text evidence="4">Heterodimer of a large and a small subunit.</text>
</comment>
<evidence type="ECO:0000256" key="3">
    <source>
        <dbReference type="ARBA" id="ARBA00009292"/>
    </source>
</evidence>
<dbReference type="InterPro" id="IPR018194">
    <property type="entry name" value="Ni-dep_hyd_lsu_Ni_BS"/>
</dbReference>
<evidence type="ECO:0000256" key="7">
    <source>
        <dbReference type="ARBA" id="ARBA00023002"/>
    </source>
</evidence>
<evidence type="ECO:0000256" key="1">
    <source>
        <dbReference type="ARBA" id="ARBA00001967"/>
    </source>
</evidence>
<keyword evidence="9" id="KW-0456">Lyase</keyword>
<dbReference type="PANTHER" id="PTHR42958:SF2">
    <property type="entry name" value="UPTAKE HYDROGENASE LARGE SUBUNIT"/>
    <property type="match status" value="1"/>
</dbReference>
<keyword evidence="6" id="KW-0479">Metal-binding</keyword>
<dbReference type="InterPro" id="IPR050867">
    <property type="entry name" value="NiFe/NiFeSe_hydrgnase_LSU"/>
</dbReference>
<comment type="subcellular location">
    <subcellularLocation>
        <location evidence="2">Cell envelope</location>
    </subcellularLocation>
</comment>
<dbReference type="EMBL" id="CP007033">
    <property type="protein sequence ID" value="AHF09581.1"/>
    <property type="molecule type" value="Genomic_DNA"/>
</dbReference>
<reference evidence="9 10" key="1">
    <citation type="journal article" date="2013" name="Stand. Genomic Sci.">
        <title>Complete genome sequence of Dehalobacter restrictus PER-K23(T.).</title>
        <authorList>
            <person name="Kruse T."/>
            <person name="Maillard J."/>
            <person name="Goodwin L."/>
            <person name="Woyke T."/>
            <person name="Teshima H."/>
            <person name="Bruce D."/>
            <person name="Detter C."/>
            <person name="Tapia R."/>
            <person name="Han C."/>
            <person name="Huntemann M."/>
            <person name="Wei C.L."/>
            <person name="Han J."/>
            <person name="Chen A."/>
            <person name="Kyrpides N."/>
            <person name="Szeto E."/>
            <person name="Markowitz V."/>
            <person name="Ivanova N."/>
            <person name="Pagani I."/>
            <person name="Pati A."/>
            <person name="Pitluck S."/>
            <person name="Nolan M."/>
            <person name="Holliger C."/>
            <person name="Smidt H."/>
        </authorList>
    </citation>
    <scope>NUCLEOTIDE SEQUENCE [LARGE SCALE GENOMIC DNA]</scope>
    <source>
        <strain evidence="10">DSM 9455</strain>
    </source>
</reference>
<evidence type="ECO:0000256" key="8">
    <source>
        <dbReference type="SAM" id="MobiDB-lite"/>
    </source>
</evidence>
<comment type="cofactor">
    <cofactor evidence="1">
        <name>Ni(2+)</name>
        <dbReference type="ChEBI" id="CHEBI:49786"/>
    </cofactor>
</comment>
<feature type="region of interest" description="Disordered" evidence="8">
    <location>
        <begin position="274"/>
        <end position="293"/>
    </location>
</feature>
<evidence type="ECO:0000256" key="5">
    <source>
        <dbReference type="ARBA" id="ARBA00022596"/>
    </source>
</evidence>
<dbReference type="Pfam" id="PF00374">
    <property type="entry name" value="NiFeSe_Hases"/>
    <property type="match status" value="3"/>
</dbReference>
<dbReference type="SUPFAM" id="SSF56762">
    <property type="entry name" value="HydB/Nqo4-like"/>
    <property type="match status" value="1"/>
</dbReference>
<dbReference type="Gene3D" id="1.10.645.10">
    <property type="entry name" value="Cytochrome-c3 Hydrogenase, chain B"/>
    <property type="match status" value="1"/>
</dbReference>
<comment type="similarity">
    <text evidence="3">Belongs to the [NiFe]/[NiFeSe] hydrogenase large subunit family.</text>
</comment>
<dbReference type="InterPro" id="IPR001501">
    <property type="entry name" value="Ni-dep_hyd_lsu"/>
</dbReference>
<name>A0ABM5P4Z0_DEHRP</name>
<dbReference type="PROSITE" id="PS00507">
    <property type="entry name" value="NI_HGENASE_L_1"/>
    <property type="match status" value="1"/>
</dbReference>
<accession>A0ABM5P4Z0</accession>
<evidence type="ECO:0000256" key="4">
    <source>
        <dbReference type="ARBA" id="ARBA00011771"/>
    </source>
</evidence>
<evidence type="ECO:0000256" key="2">
    <source>
        <dbReference type="ARBA" id="ARBA00004196"/>
    </source>
</evidence>
<keyword evidence="5" id="KW-0533">Nickel</keyword>
<dbReference type="GO" id="GO:0016829">
    <property type="term" value="F:lyase activity"/>
    <property type="evidence" value="ECO:0007669"/>
    <property type="project" value="UniProtKB-KW"/>
</dbReference>
<dbReference type="InterPro" id="IPR029014">
    <property type="entry name" value="NiFe-Hase_large"/>
</dbReference>
<evidence type="ECO:0000313" key="10">
    <source>
        <dbReference type="Proteomes" id="UP000018934"/>
    </source>
</evidence>
<evidence type="ECO:0000256" key="6">
    <source>
        <dbReference type="ARBA" id="ARBA00022723"/>
    </source>
</evidence>
<evidence type="ECO:0000313" key="9">
    <source>
        <dbReference type="EMBL" id="AHF09581.1"/>
    </source>
</evidence>
<dbReference type="PANTHER" id="PTHR42958">
    <property type="entry name" value="HYDROGENASE-2 LARGE CHAIN"/>
    <property type="match status" value="1"/>
</dbReference>
<sequence length="467" mass="51903">MKKIVIGPLTRANNSCAVEVTVEDKKVVDARCSGIFFRGFELILQGKDPQDAAYLTERICGICSSLHGAAASYALEDAAGIRPPRNANILRNLIIGADMLQNHIRHQYLFSLVDYLTLPERAPFVPGYTKDKRLKKKKNDAMVQNMYLALEISRLAHEMVALLGGKAPFPHGILAGGATVPPSADVVMNFRSKLQKINRFIQSQMVPDVYILAEAYSDYFELGQRTPNMLEYGLFPCTEQDRGRYFPGGAMLNGQIQKLDLALIKEHTARSWYAAESGPRNPSGGQTVPEREKEDAYSWIKAPRYSGVPLEGGPLARLWIKGDYRKGISTMDRMIARALEAQKIGALMESWLDELEPEGRIFVPFEVPKNAEGIGLTGAMRGPLGHWLRIENGRIAQYQIITPSAWNFSPRDNQNCRGPVEEALIGIPIADEKQPIEIGRVIRAFDICSSCSTHLITTRTSIGEIMI</sequence>
<keyword evidence="7" id="KW-0560">Oxidoreductase</keyword>
<proteinExistence type="inferred from homology"/>
<dbReference type="Proteomes" id="UP000018934">
    <property type="component" value="Chromosome"/>
</dbReference>